<dbReference type="RefSeq" id="XP_046593980.1">
    <property type="nucleotide sequence ID" value="XM_046738024.1"/>
</dbReference>
<dbReference type="GO" id="GO:0006397">
    <property type="term" value="P:mRNA processing"/>
    <property type="evidence" value="ECO:0007669"/>
    <property type="project" value="UniProtKB-KW"/>
</dbReference>
<dbReference type="InterPro" id="IPR040424">
    <property type="entry name" value="Smn1"/>
</dbReference>
<dbReference type="PANTHER" id="PTHR39267:SF1">
    <property type="entry name" value="SURVIVAL MOTOR NEURON PROTEIN"/>
    <property type="match status" value="1"/>
</dbReference>
<sequence length="259" mass="28721">MADEDNVLFVRKNSKQRSAVTDAIDDDWDDTALIKAYDKAVNLAKDEVARRMGVEAQSTSHGKQSKAHNHKPNRQTAKPYKKWVVGSPCRAVWSEDGEVYEAVIQKIYESSATCIVKFIGYENSAKVDISSLTESLGLGSQIAQTKEANAEKTSFIDIGESDSANNPEMINMVSEDKMELDTDDQKLPKTNFTTGTSLGWPSGIVPPAPPLPPQLMTRLPESDGDALSSMLMSWYISGFHTGYYHGIKQAKENQERRKK</sequence>
<evidence type="ECO:0000256" key="2">
    <source>
        <dbReference type="ARBA" id="ARBA00004408"/>
    </source>
</evidence>
<evidence type="ECO:0000256" key="5">
    <source>
        <dbReference type="ARBA" id="ARBA00023187"/>
    </source>
</evidence>
<dbReference type="Pfam" id="PF20635">
    <property type="entry name" value="SMN_YG-box"/>
    <property type="match status" value="1"/>
</dbReference>
<proteinExistence type="inferred from homology"/>
<dbReference type="CDD" id="cd22852">
    <property type="entry name" value="SMN_C"/>
    <property type="match status" value="1"/>
</dbReference>
<comment type="similarity">
    <text evidence="3">Belongs to the SMN family.</text>
</comment>
<evidence type="ECO:0000313" key="10">
    <source>
        <dbReference type="Proteomes" id="UP000829291"/>
    </source>
</evidence>
<keyword evidence="10" id="KW-1185">Reference proteome</keyword>
<dbReference type="KEGG" id="nlo:107221658"/>
<dbReference type="Pfam" id="PF06003">
    <property type="entry name" value="SMN_Tudor"/>
    <property type="match status" value="1"/>
</dbReference>
<keyword evidence="5" id="KW-0508">mRNA splicing</keyword>
<evidence type="ECO:0000313" key="12">
    <source>
        <dbReference type="RefSeq" id="XP_046593980.1"/>
    </source>
</evidence>
<dbReference type="OrthoDB" id="197400at2759"/>
<dbReference type="Gene3D" id="2.30.30.140">
    <property type="match status" value="1"/>
</dbReference>
<dbReference type="InterPro" id="IPR002999">
    <property type="entry name" value="Tudor"/>
</dbReference>
<keyword evidence="6" id="KW-0539">Nucleus</keyword>
<name>A0A6J0BQR7_NEOLC</name>
<feature type="compositionally biased region" description="Basic residues" evidence="8">
    <location>
        <begin position="63"/>
        <end position="73"/>
    </location>
</feature>
<evidence type="ECO:0000259" key="9">
    <source>
        <dbReference type="PROSITE" id="PS50304"/>
    </source>
</evidence>
<dbReference type="InterPro" id="IPR010304">
    <property type="entry name" value="SMN_Tudor"/>
</dbReference>
<evidence type="ECO:0000256" key="4">
    <source>
        <dbReference type="ARBA" id="ARBA00022664"/>
    </source>
</evidence>
<evidence type="ECO:0000313" key="13">
    <source>
        <dbReference type="RefSeq" id="XP_046593981.1"/>
    </source>
</evidence>
<dbReference type="GeneID" id="107221658"/>
<feature type="domain" description="Tudor" evidence="9">
    <location>
        <begin position="82"/>
        <end position="141"/>
    </location>
</feature>
<dbReference type="GO" id="GO:0015030">
    <property type="term" value="C:Cajal body"/>
    <property type="evidence" value="ECO:0007669"/>
    <property type="project" value="UniProtKB-SubCell"/>
</dbReference>
<dbReference type="AlphaFoldDB" id="A0A6J0BQR7"/>
<accession>A0A6J0BQR7</accession>
<dbReference type="SMART" id="SM00333">
    <property type="entry name" value="TUDOR"/>
    <property type="match status" value="1"/>
</dbReference>
<feature type="region of interest" description="Disordered" evidence="8">
    <location>
        <begin position="52"/>
        <end position="77"/>
    </location>
</feature>
<dbReference type="PANTHER" id="PTHR39267">
    <property type="entry name" value="SURVIVAL MOTOR NEURON-LIKE PROTEIN 1"/>
    <property type="match status" value="1"/>
</dbReference>
<evidence type="ECO:0000256" key="1">
    <source>
        <dbReference type="ARBA" id="ARBA00004216"/>
    </source>
</evidence>
<dbReference type="GO" id="GO:0003723">
    <property type="term" value="F:RNA binding"/>
    <property type="evidence" value="ECO:0007669"/>
    <property type="project" value="InterPro"/>
</dbReference>
<evidence type="ECO:0000313" key="11">
    <source>
        <dbReference type="RefSeq" id="XP_015516213.1"/>
    </source>
</evidence>
<dbReference type="SUPFAM" id="SSF63748">
    <property type="entry name" value="Tudor/PWWP/MBT"/>
    <property type="match status" value="1"/>
</dbReference>
<dbReference type="GO" id="GO:0030018">
    <property type="term" value="C:Z disc"/>
    <property type="evidence" value="ECO:0007669"/>
    <property type="project" value="UniProtKB-SubCell"/>
</dbReference>
<evidence type="ECO:0000256" key="3">
    <source>
        <dbReference type="ARBA" id="ARBA00005371"/>
    </source>
</evidence>
<dbReference type="Gene3D" id="3.40.190.10">
    <property type="entry name" value="Periplasmic binding protein-like II"/>
    <property type="match status" value="1"/>
</dbReference>
<comment type="subcellular location">
    <subcellularLocation>
        <location evidence="1">Cytoplasm</location>
        <location evidence="1">Myofibril</location>
        <location evidence="1">Sarcomere</location>
        <location evidence="1">Z line</location>
    </subcellularLocation>
    <subcellularLocation>
        <location evidence="2">Nucleus</location>
        <location evidence="2">Cajal body</location>
    </subcellularLocation>
    <subcellularLocation>
        <location evidence="7">Nucleus</location>
        <location evidence="7">Gem</location>
    </subcellularLocation>
</comment>
<evidence type="ECO:0000256" key="7">
    <source>
        <dbReference type="ARBA" id="ARBA00034695"/>
    </source>
</evidence>
<dbReference type="CTD" id="39844"/>
<gene>
    <name evidence="11 12 13" type="primary">LOC107221658</name>
</gene>
<dbReference type="GO" id="GO:0097504">
    <property type="term" value="C:Gemini of Cajal bodies"/>
    <property type="evidence" value="ECO:0007669"/>
    <property type="project" value="UniProtKB-SubCell"/>
</dbReference>
<organism evidence="10 11">
    <name type="scientific">Neodiprion lecontei</name>
    <name type="common">Redheaded pine sawfly</name>
    <dbReference type="NCBI Taxonomy" id="441921"/>
    <lineage>
        <taxon>Eukaryota</taxon>
        <taxon>Metazoa</taxon>
        <taxon>Ecdysozoa</taxon>
        <taxon>Arthropoda</taxon>
        <taxon>Hexapoda</taxon>
        <taxon>Insecta</taxon>
        <taxon>Pterygota</taxon>
        <taxon>Neoptera</taxon>
        <taxon>Endopterygota</taxon>
        <taxon>Hymenoptera</taxon>
        <taxon>Tenthredinoidea</taxon>
        <taxon>Diprionidae</taxon>
        <taxon>Diprioninae</taxon>
        <taxon>Neodiprion</taxon>
    </lineage>
</organism>
<reference evidence="11" key="1">
    <citation type="submission" date="2025-04" db="UniProtKB">
        <authorList>
            <consortium name="RefSeq"/>
        </authorList>
    </citation>
    <scope>IDENTIFICATION</scope>
    <source>
        <tissue evidence="12 13">Thorax and Abdomen</tissue>
        <tissue evidence="11">Whole body</tissue>
    </source>
</reference>
<dbReference type="InterPro" id="IPR049481">
    <property type="entry name" value="SMN_G2-BD"/>
</dbReference>
<dbReference type="GO" id="GO:0008380">
    <property type="term" value="P:RNA splicing"/>
    <property type="evidence" value="ECO:0007669"/>
    <property type="project" value="UniProtKB-KW"/>
</dbReference>
<evidence type="ECO:0000256" key="6">
    <source>
        <dbReference type="ARBA" id="ARBA00023242"/>
    </source>
</evidence>
<dbReference type="RefSeq" id="XP_015516213.1">
    <property type="nucleotide sequence ID" value="XM_015660727.1"/>
</dbReference>
<dbReference type="RefSeq" id="XP_046593981.1">
    <property type="nucleotide sequence ID" value="XM_046738025.1"/>
</dbReference>
<protein>
    <submittedName>
        <fullName evidence="11 12">Survival motor neuron protein</fullName>
    </submittedName>
</protein>
<dbReference type="Pfam" id="PF20636">
    <property type="entry name" value="SMN_G2-BD"/>
    <property type="match status" value="1"/>
</dbReference>
<dbReference type="FunCoup" id="A0A6J0BQR7">
    <property type="interactions" value="745"/>
</dbReference>
<dbReference type="PROSITE" id="PS50304">
    <property type="entry name" value="TUDOR"/>
    <property type="match status" value="1"/>
</dbReference>
<dbReference type="Proteomes" id="UP000829291">
    <property type="component" value="Chromosome 4"/>
</dbReference>
<evidence type="ECO:0000256" key="8">
    <source>
        <dbReference type="SAM" id="MobiDB-lite"/>
    </source>
</evidence>
<dbReference type="InParanoid" id="A0A6J0BQR7"/>
<keyword evidence="4" id="KW-0507">mRNA processing</keyword>
<dbReference type="InterPro" id="IPR047313">
    <property type="entry name" value="SMN_C"/>
</dbReference>